<accession>A0ACB9EY72</accession>
<name>A0ACB9EY72_9ASTR</name>
<organism evidence="1 2">
    <name type="scientific">Smallanthus sonchifolius</name>
    <dbReference type="NCBI Taxonomy" id="185202"/>
    <lineage>
        <taxon>Eukaryota</taxon>
        <taxon>Viridiplantae</taxon>
        <taxon>Streptophyta</taxon>
        <taxon>Embryophyta</taxon>
        <taxon>Tracheophyta</taxon>
        <taxon>Spermatophyta</taxon>
        <taxon>Magnoliopsida</taxon>
        <taxon>eudicotyledons</taxon>
        <taxon>Gunneridae</taxon>
        <taxon>Pentapetalae</taxon>
        <taxon>asterids</taxon>
        <taxon>campanulids</taxon>
        <taxon>Asterales</taxon>
        <taxon>Asteraceae</taxon>
        <taxon>Asteroideae</taxon>
        <taxon>Heliantheae alliance</taxon>
        <taxon>Millerieae</taxon>
        <taxon>Smallanthus</taxon>
    </lineage>
</organism>
<keyword evidence="2" id="KW-1185">Reference proteome</keyword>
<evidence type="ECO:0000313" key="1">
    <source>
        <dbReference type="EMBL" id="KAI3763376.1"/>
    </source>
</evidence>
<evidence type="ECO:0000313" key="2">
    <source>
        <dbReference type="Proteomes" id="UP001056120"/>
    </source>
</evidence>
<reference evidence="1 2" key="2">
    <citation type="journal article" date="2022" name="Mol. Ecol. Resour.">
        <title>The genomes of chicory, endive, great burdock and yacon provide insights into Asteraceae paleo-polyploidization history and plant inulin production.</title>
        <authorList>
            <person name="Fan W."/>
            <person name="Wang S."/>
            <person name="Wang H."/>
            <person name="Wang A."/>
            <person name="Jiang F."/>
            <person name="Liu H."/>
            <person name="Zhao H."/>
            <person name="Xu D."/>
            <person name="Zhang Y."/>
        </authorList>
    </citation>
    <scope>NUCLEOTIDE SEQUENCE [LARGE SCALE GENOMIC DNA]</scope>
    <source>
        <strain evidence="2">cv. Yunnan</strain>
        <tissue evidence="1">Leaves</tissue>
    </source>
</reference>
<sequence>MDASNQDIQVTLWEEVATSSERFDREAIENSPHPAILAVTAMKVTSFLGRLQLKSTFGTFTFVNPKDAAIEDFLNSDKGIHSTATATEQTTSSTSTAVNREAAYTMSSIIQKEKKELTAKAYVPR</sequence>
<proteinExistence type="predicted"/>
<dbReference type="EMBL" id="CM042034">
    <property type="protein sequence ID" value="KAI3763376.1"/>
    <property type="molecule type" value="Genomic_DNA"/>
</dbReference>
<dbReference type="Proteomes" id="UP001056120">
    <property type="component" value="Linkage Group LG17"/>
</dbReference>
<reference evidence="2" key="1">
    <citation type="journal article" date="2022" name="Mol. Ecol. Resour.">
        <title>The genomes of chicory, endive, great burdock and yacon provide insights into Asteraceae palaeo-polyploidization history and plant inulin production.</title>
        <authorList>
            <person name="Fan W."/>
            <person name="Wang S."/>
            <person name="Wang H."/>
            <person name="Wang A."/>
            <person name="Jiang F."/>
            <person name="Liu H."/>
            <person name="Zhao H."/>
            <person name="Xu D."/>
            <person name="Zhang Y."/>
        </authorList>
    </citation>
    <scope>NUCLEOTIDE SEQUENCE [LARGE SCALE GENOMIC DNA]</scope>
    <source>
        <strain evidence="2">cv. Yunnan</strain>
    </source>
</reference>
<protein>
    <submittedName>
        <fullName evidence="1">Uncharacterized protein</fullName>
    </submittedName>
</protein>
<gene>
    <name evidence="1" type="ORF">L1987_53833</name>
</gene>
<comment type="caution">
    <text evidence="1">The sequence shown here is derived from an EMBL/GenBank/DDBJ whole genome shotgun (WGS) entry which is preliminary data.</text>
</comment>